<dbReference type="AlphaFoldDB" id="A0A074JTL5"/>
<keyword evidence="1" id="KW-1133">Transmembrane helix</keyword>
<dbReference type="Pfam" id="PF14023">
    <property type="entry name" value="Bestrophin-like"/>
    <property type="match status" value="1"/>
</dbReference>
<comment type="caution">
    <text evidence="2">The sequence shown here is derived from an EMBL/GenBank/DDBJ whole genome shotgun (WGS) entry which is preliminary data.</text>
</comment>
<reference evidence="2 3" key="1">
    <citation type="submission" date="2013-07" db="EMBL/GenBank/DDBJ databases">
        <title>Thioclava pacifica DSM 10166 Genome Sequencing.</title>
        <authorList>
            <person name="Lai Q."/>
            <person name="Shao Z."/>
        </authorList>
    </citation>
    <scope>NUCLEOTIDE SEQUENCE [LARGE SCALE GENOMIC DNA]</scope>
    <source>
        <strain evidence="2 3">DSM 10166</strain>
    </source>
</reference>
<sequence length="259" mass="27720">MMYGLNSGVIAVVLLISMVLAMILGRTWSGARRHAHSDESKAQTLAVQGSLLAILGLLLGFTFSLALGRFDARSQAVVDEANAIGTAWLRVQLLPEDVQPEARNLLIQYARLRAQAGEVPASNVKRRAGLVTLAETTFDQLWTLSAKTARDAGGPVALSFTSSLNDMIDQLSARDAAIERHVPEPVLFLLYGTFIILGLVLGIGSGESGVKPGLPIYAMLVLIVALVFIIIDLDRPRRGIIAVDQAPIRKLADSMGEPG</sequence>
<feature type="transmembrane region" description="Helical" evidence="1">
    <location>
        <begin position="186"/>
        <end position="204"/>
    </location>
</feature>
<gene>
    <name evidence="2" type="ORF">TP2_06950</name>
</gene>
<dbReference type="STRING" id="1353537.TP2_06950"/>
<protein>
    <recommendedName>
        <fullName evidence="4">DUF4239 domain-containing protein</fullName>
    </recommendedName>
</protein>
<organism evidence="2 3">
    <name type="scientific">Thioclava pacifica DSM 10166</name>
    <dbReference type="NCBI Taxonomy" id="1353537"/>
    <lineage>
        <taxon>Bacteria</taxon>
        <taxon>Pseudomonadati</taxon>
        <taxon>Pseudomonadota</taxon>
        <taxon>Alphaproteobacteria</taxon>
        <taxon>Rhodobacterales</taxon>
        <taxon>Paracoccaceae</taxon>
        <taxon>Thioclava</taxon>
    </lineage>
</organism>
<feature type="transmembrane region" description="Helical" evidence="1">
    <location>
        <begin position="216"/>
        <end position="233"/>
    </location>
</feature>
<dbReference type="Proteomes" id="UP000027432">
    <property type="component" value="Unassembled WGS sequence"/>
</dbReference>
<keyword evidence="3" id="KW-1185">Reference proteome</keyword>
<evidence type="ECO:0000313" key="3">
    <source>
        <dbReference type="Proteomes" id="UP000027432"/>
    </source>
</evidence>
<evidence type="ECO:0000256" key="1">
    <source>
        <dbReference type="SAM" id="Phobius"/>
    </source>
</evidence>
<name>A0A074JTL5_9RHOB</name>
<dbReference type="eggNOG" id="ENOG502Z8P1">
    <property type="taxonomic scope" value="Bacteria"/>
</dbReference>
<dbReference type="EMBL" id="AUND01000023">
    <property type="protein sequence ID" value="KEO52672.1"/>
    <property type="molecule type" value="Genomic_DNA"/>
</dbReference>
<feature type="transmembrane region" description="Helical" evidence="1">
    <location>
        <begin position="45"/>
        <end position="67"/>
    </location>
</feature>
<evidence type="ECO:0008006" key="4">
    <source>
        <dbReference type="Google" id="ProtNLM"/>
    </source>
</evidence>
<proteinExistence type="predicted"/>
<evidence type="ECO:0000313" key="2">
    <source>
        <dbReference type="EMBL" id="KEO52672.1"/>
    </source>
</evidence>
<keyword evidence="1" id="KW-0812">Transmembrane</keyword>
<dbReference type="InterPro" id="IPR025333">
    <property type="entry name" value="DUF4239"/>
</dbReference>
<accession>A0A074JTL5</accession>
<keyword evidence="1" id="KW-0472">Membrane</keyword>